<evidence type="ECO:0000256" key="1">
    <source>
        <dbReference type="SAM" id="SignalP"/>
    </source>
</evidence>
<organism evidence="2 3">
    <name type="scientific">Abyssalbus ytuae</name>
    <dbReference type="NCBI Taxonomy" id="2926907"/>
    <lineage>
        <taxon>Bacteria</taxon>
        <taxon>Pseudomonadati</taxon>
        <taxon>Bacteroidota</taxon>
        <taxon>Flavobacteriia</taxon>
        <taxon>Flavobacteriales</taxon>
        <taxon>Flavobacteriaceae</taxon>
        <taxon>Abyssalbus</taxon>
    </lineage>
</organism>
<evidence type="ECO:0000313" key="3">
    <source>
        <dbReference type="Proteomes" id="UP000831290"/>
    </source>
</evidence>
<keyword evidence="3" id="KW-1185">Reference proteome</keyword>
<dbReference type="Proteomes" id="UP000831290">
    <property type="component" value="Chromosome"/>
</dbReference>
<feature type="signal peptide" evidence="1">
    <location>
        <begin position="1"/>
        <end position="19"/>
    </location>
</feature>
<dbReference type="EMBL" id="CP094358">
    <property type="protein sequence ID" value="UOB18429.1"/>
    <property type="molecule type" value="Genomic_DNA"/>
</dbReference>
<sequence>MKQILPLIAFLSFIYPMQAQIVQTINSNLIDTRSQDYYSDINKYNQKMILPLTSNQTMIVSSIKDIIKDEYDELSDINISLKILQPGIQNFIYGSSFNSKLGYNSYGYIKKRYPLINAMSPSTTVKNKIIRLRYYKKLKSEKEKISDYLNASNPIPEGERILLILMAMENVINITLENENY</sequence>
<dbReference type="RefSeq" id="WP_255844645.1">
    <property type="nucleotide sequence ID" value="NZ_CP094358.1"/>
</dbReference>
<accession>A0A9E7D419</accession>
<dbReference type="KEGG" id="fbm:MQE35_03855"/>
<keyword evidence="1" id="KW-0732">Signal</keyword>
<dbReference type="AlphaFoldDB" id="A0A9E7D419"/>
<feature type="chain" id="PRO_5038986489" evidence="1">
    <location>
        <begin position="20"/>
        <end position="181"/>
    </location>
</feature>
<protein>
    <submittedName>
        <fullName evidence="2">Uncharacterized protein</fullName>
    </submittedName>
</protein>
<reference evidence="2" key="1">
    <citation type="submission" date="2022-03" db="EMBL/GenBank/DDBJ databases">
        <title>Description of Abyssus ytuae gen. nov., sp. nov., a novel member of the family Flavobacteriaceae isolated from the sediment of Mariana Trench.</title>
        <authorList>
            <person name="Zhang J."/>
            <person name="Xu X."/>
        </authorList>
    </citation>
    <scope>NUCLEOTIDE SEQUENCE</scope>
    <source>
        <strain evidence="2">MT3330</strain>
    </source>
</reference>
<name>A0A9E7D419_9FLAO</name>
<proteinExistence type="predicted"/>
<evidence type="ECO:0000313" key="2">
    <source>
        <dbReference type="EMBL" id="UOB18429.1"/>
    </source>
</evidence>
<gene>
    <name evidence="2" type="ORF">MQE35_03855</name>
</gene>